<reference evidence="8 9" key="1">
    <citation type="submission" date="2019-02" db="EMBL/GenBank/DDBJ databases">
        <title>Genomic Encyclopedia of Type Strains, Phase IV (KMG-IV): sequencing the most valuable type-strain genomes for metagenomic binning, comparative biology and taxonomic classification.</title>
        <authorList>
            <person name="Goeker M."/>
        </authorList>
    </citation>
    <scope>NUCLEOTIDE SEQUENCE [LARGE SCALE GENOMIC DNA]</scope>
    <source>
        <strain evidence="8 9">DSM 29486</strain>
    </source>
</reference>
<evidence type="ECO:0000313" key="8">
    <source>
        <dbReference type="EMBL" id="RZT02245.1"/>
    </source>
</evidence>
<dbReference type="RefSeq" id="WP_130432449.1">
    <property type="nucleotide sequence ID" value="NZ_SGXF01000001.1"/>
</dbReference>
<dbReference type="InterPro" id="IPR048279">
    <property type="entry name" value="MdtK-like"/>
</dbReference>
<keyword evidence="9" id="KW-1185">Reference proteome</keyword>
<dbReference type="OrthoDB" id="9776324at2"/>
<dbReference type="Proteomes" id="UP000292927">
    <property type="component" value="Unassembled WGS sequence"/>
</dbReference>
<dbReference type="NCBIfam" id="TIGR00797">
    <property type="entry name" value="matE"/>
    <property type="match status" value="1"/>
</dbReference>
<evidence type="ECO:0000256" key="6">
    <source>
        <dbReference type="ARBA" id="ARBA00023136"/>
    </source>
</evidence>
<sequence length="449" mass="49277">MVRDMTRGSITRHLVSFSIPLVLGNLFQLMYNAVDSIVVGKFGGEDALAAVGTGNPVMNIVILGITGICIGASVLMSEFFGAKDMEKLKREISTTLLLGSVFSVLIAVLGLFFSGWILKMMDVPEGIFSISVLYLRIIFLGMPFTFFYNAYAAVMRSVGDSKTPVKFLAFASVLNACLDLLFVAGFHMGVLGAGLATVIAEGVSAGLCLWYVNRNMPMLRLKRSELKVDRQMLKLTLQHGSVTALQQSCQPIGKLLIQRSINSLGITAMAVFNAVSRVDDFAFTPEQSISSGMMTFVSQNRGAKQGERMKKGLPYGLRVEAGYWVLICTAILLLKTPIMNLFVEESEAIRIGVDYLTLMAFFYLLPAFTNGIQGFFRGMGNMTITLVSTLIQISVRVVFVYLLVPSMGIPAVAWASLIGWLCMLAAEVPYYFVYMKRWDNKNSQNLKGA</sequence>
<name>A0A4Q7PP35_9FIRM</name>
<feature type="transmembrane region" description="Helical" evidence="7">
    <location>
        <begin position="12"/>
        <end position="31"/>
    </location>
</feature>
<dbReference type="PIRSF" id="PIRSF006603">
    <property type="entry name" value="DinF"/>
    <property type="match status" value="1"/>
</dbReference>
<dbReference type="GO" id="GO:0005886">
    <property type="term" value="C:plasma membrane"/>
    <property type="evidence" value="ECO:0007669"/>
    <property type="project" value="UniProtKB-SubCell"/>
</dbReference>
<dbReference type="CDD" id="cd13138">
    <property type="entry name" value="MATE_yoeA_like"/>
    <property type="match status" value="1"/>
</dbReference>
<dbReference type="PANTHER" id="PTHR43549">
    <property type="entry name" value="MULTIDRUG RESISTANCE PROTEIN YPNP-RELATED"/>
    <property type="match status" value="1"/>
</dbReference>
<dbReference type="GO" id="GO:0042910">
    <property type="term" value="F:xenobiotic transmembrane transporter activity"/>
    <property type="evidence" value="ECO:0007669"/>
    <property type="project" value="InterPro"/>
</dbReference>
<feature type="transmembrane region" description="Helical" evidence="7">
    <location>
        <begin position="321"/>
        <end position="343"/>
    </location>
</feature>
<evidence type="ECO:0000256" key="2">
    <source>
        <dbReference type="ARBA" id="ARBA00022448"/>
    </source>
</evidence>
<keyword evidence="6 7" id="KW-0472">Membrane</keyword>
<dbReference type="InterPro" id="IPR002528">
    <property type="entry name" value="MATE_fam"/>
</dbReference>
<proteinExistence type="predicted"/>
<accession>A0A4Q7PP35</accession>
<feature type="transmembrane region" description="Helical" evidence="7">
    <location>
        <begin position="60"/>
        <end position="80"/>
    </location>
</feature>
<dbReference type="AlphaFoldDB" id="A0A4Q7PP35"/>
<comment type="subcellular location">
    <subcellularLocation>
        <location evidence="1">Cell membrane</location>
        <topology evidence="1">Multi-pass membrane protein</topology>
    </subcellularLocation>
</comment>
<gene>
    <name evidence="8" type="ORF">EV209_0355</name>
</gene>
<organism evidence="8 9">
    <name type="scientific">Cuneatibacter caecimuris</name>
    <dbReference type="NCBI Taxonomy" id="1796618"/>
    <lineage>
        <taxon>Bacteria</taxon>
        <taxon>Bacillati</taxon>
        <taxon>Bacillota</taxon>
        <taxon>Clostridia</taxon>
        <taxon>Lachnospirales</taxon>
        <taxon>Lachnospiraceae</taxon>
        <taxon>Cuneatibacter</taxon>
    </lineage>
</organism>
<evidence type="ECO:0000256" key="7">
    <source>
        <dbReference type="SAM" id="Phobius"/>
    </source>
</evidence>
<keyword evidence="2" id="KW-0813">Transport</keyword>
<protein>
    <submittedName>
        <fullName evidence="8">Putative MATE family efflux protein</fullName>
    </submittedName>
</protein>
<feature type="transmembrane region" description="Helical" evidence="7">
    <location>
        <begin position="409"/>
        <end position="433"/>
    </location>
</feature>
<evidence type="ECO:0000256" key="5">
    <source>
        <dbReference type="ARBA" id="ARBA00022989"/>
    </source>
</evidence>
<evidence type="ECO:0000256" key="3">
    <source>
        <dbReference type="ARBA" id="ARBA00022475"/>
    </source>
</evidence>
<dbReference type="PANTHER" id="PTHR43549:SF3">
    <property type="entry name" value="MULTIDRUG RESISTANCE PROTEIN YPNP-RELATED"/>
    <property type="match status" value="1"/>
</dbReference>
<feature type="transmembrane region" description="Helical" evidence="7">
    <location>
        <begin position="192"/>
        <end position="212"/>
    </location>
</feature>
<feature type="transmembrane region" description="Helical" evidence="7">
    <location>
        <begin position="167"/>
        <end position="186"/>
    </location>
</feature>
<dbReference type="InterPro" id="IPR052031">
    <property type="entry name" value="Membrane_Transporter-Flippase"/>
</dbReference>
<keyword evidence="5 7" id="KW-1133">Transmembrane helix</keyword>
<dbReference type="GO" id="GO:0015297">
    <property type="term" value="F:antiporter activity"/>
    <property type="evidence" value="ECO:0007669"/>
    <property type="project" value="InterPro"/>
</dbReference>
<feature type="transmembrane region" description="Helical" evidence="7">
    <location>
        <begin position="355"/>
        <end position="376"/>
    </location>
</feature>
<comment type="caution">
    <text evidence="8">The sequence shown here is derived from an EMBL/GenBank/DDBJ whole genome shotgun (WGS) entry which is preliminary data.</text>
</comment>
<evidence type="ECO:0000256" key="1">
    <source>
        <dbReference type="ARBA" id="ARBA00004651"/>
    </source>
</evidence>
<feature type="transmembrane region" description="Helical" evidence="7">
    <location>
        <begin position="133"/>
        <end position="155"/>
    </location>
</feature>
<dbReference type="EMBL" id="SGXF01000001">
    <property type="protein sequence ID" value="RZT02245.1"/>
    <property type="molecule type" value="Genomic_DNA"/>
</dbReference>
<keyword evidence="4 7" id="KW-0812">Transmembrane</keyword>
<feature type="transmembrane region" description="Helical" evidence="7">
    <location>
        <begin position="383"/>
        <end position="403"/>
    </location>
</feature>
<evidence type="ECO:0000313" key="9">
    <source>
        <dbReference type="Proteomes" id="UP000292927"/>
    </source>
</evidence>
<dbReference type="Pfam" id="PF01554">
    <property type="entry name" value="MatE"/>
    <property type="match status" value="2"/>
</dbReference>
<evidence type="ECO:0000256" key="4">
    <source>
        <dbReference type="ARBA" id="ARBA00022692"/>
    </source>
</evidence>
<feature type="transmembrane region" description="Helical" evidence="7">
    <location>
        <begin position="92"/>
        <end position="113"/>
    </location>
</feature>
<keyword evidence="3" id="KW-1003">Cell membrane</keyword>